<dbReference type="InterPro" id="IPR015424">
    <property type="entry name" value="PyrdxlP-dep_Trfase"/>
</dbReference>
<evidence type="ECO:0000256" key="1">
    <source>
        <dbReference type="ARBA" id="ARBA00022898"/>
    </source>
</evidence>
<dbReference type="Proteomes" id="UP000076842">
    <property type="component" value="Unassembled WGS sequence"/>
</dbReference>
<dbReference type="SUPFAM" id="SSF53383">
    <property type="entry name" value="PLP-dependent transferases"/>
    <property type="match status" value="1"/>
</dbReference>
<dbReference type="Gene3D" id="3.40.640.10">
    <property type="entry name" value="Type I PLP-dependent aspartate aminotransferase-like (Major domain)"/>
    <property type="match status" value="1"/>
</dbReference>
<accession>A0A165IHW2</accession>
<gene>
    <name evidence="3" type="ORF">CALCODRAFT_94681</name>
</gene>
<keyword evidence="1" id="KW-0663">Pyridoxal phosphate</keyword>
<protein>
    <recommendedName>
        <fullName evidence="5">Aminotransferase class V domain-containing protein</fullName>
    </recommendedName>
</protein>
<keyword evidence="4" id="KW-1185">Reference proteome</keyword>
<proteinExistence type="predicted"/>
<evidence type="ECO:0000313" key="3">
    <source>
        <dbReference type="EMBL" id="KZT60595.1"/>
    </source>
</evidence>
<dbReference type="STRING" id="1353952.A0A165IHW2"/>
<dbReference type="AlphaFoldDB" id="A0A165IHW2"/>
<sequence>MVRACREEGAWSVVDGAHQLGMVPLDLHAVHPDFWTAVLGNLTAAQNALKWLLSKRASGVLYVPRRNKHLIRISLPVSSGYVSPQDERRGGGPGGSPSCSNVRCAAWD</sequence>
<dbReference type="PANTHER" id="PTHR43092:SF2">
    <property type="entry name" value="HERCYNYLCYSTEINE SULFOXIDE LYASE"/>
    <property type="match status" value="1"/>
</dbReference>
<evidence type="ECO:0000313" key="4">
    <source>
        <dbReference type="Proteomes" id="UP000076842"/>
    </source>
</evidence>
<dbReference type="EMBL" id="KV423929">
    <property type="protein sequence ID" value="KZT60595.1"/>
    <property type="molecule type" value="Genomic_DNA"/>
</dbReference>
<evidence type="ECO:0000256" key="2">
    <source>
        <dbReference type="SAM" id="MobiDB-lite"/>
    </source>
</evidence>
<dbReference type="InParanoid" id="A0A165IHW2"/>
<feature type="region of interest" description="Disordered" evidence="2">
    <location>
        <begin position="80"/>
        <end position="108"/>
    </location>
</feature>
<evidence type="ECO:0008006" key="5">
    <source>
        <dbReference type="Google" id="ProtNLM"/>
    </source>
</evidence>
<dbReference type="InterPro" id="IPR015421">
    <property type="entry name" value="PyrdxlP-dep_Trfase_major"/>
</dbReference>
<organism evidence="3 4">
    <name type="scientific">Calocera cornea HHB12733</name>
    <dbReference type="NCBI Taxonomy" id="1353952"/>
    <lineage>
        <taxon>Eukaryota</taxon>
        <taxon>Fungi</taxon>
        <taxon>Dikarya</taxon>
        <taxon>Basidiomycota</taxon>
        <taxon>Agaricomycotina</taxon>
        <taxon>Dacrymycetes</taxon>
        <taxon>Dacrymycetales</taxon>
        <taxon>Dacrymycetaceae</taxon>
        <taxon>Calocera</taxon>
    </lineage>
</organism>
<dbReference type="PANTHER" id="PTHR43092">
    <property type="entry name" value="L-CYSTEINE DESULFHYDRASE"/>
    <property type="match status" value="1"/>
</dbReference>
<dbReference type="OrthoDB" id="5978656at2759"/>
<name>A0A165IHW2_9BASI</name>
<reference evidence="3 4" key="1">
    <citation type="journal article" date="2016" name="Mol. Biol. Evol.">
        <title>Comparative Genomics of Early-Diverging Mushroom-Forming Fungi Provides Insights into the Origins of Lignocellulose Decay Capabilities.</title>
        <authorList>
            <person name="Nagy L.G."/>
            <person name="Riley R."/>
            <person name="Tritt A."/>
            <person name="Adam C."/>
            <person name="Daum C."/>
            <person name="Floudas D."/>
            <person name="Sun H."/>
            <person name="Yadav J.S."/>
            <person name="Pangilinan J."/>
            <person name="Larsson K.H."/>
            <person name="Matsuura K."/>
            <person name="Barry K."/>
            <person name="Labutti K."/>
            <person name="Kuo R."/>
            <person name="Ohm R.A."/>
            <person name="Bhattacharya S.S."/>
            <person name="Shirouzu T."/>
            <person name="Yoshinaga Y."/>
            <person name="Martin F.M."/>
            <person name="Grigoriev I.V."/>
            <person name="Hibbett D.S."/>
        </authorList>
    </citation>
    <scope>NUCLEOTIDE SEQUENCE [LARGE SCALE GENOMIC DNA]</scope>
    <source>
        <strain evidence="3 4">HHB12733</strain>
    </source>
</reference>